<dbReference type="Proteomes" id="UP000238479">
    <property type="component" value="Chromosome 3"/>
</dbReference>
<gene>
    <name evidence="1" type="ORF">RchiOBHm_Chr3g0480271</name>
</gene>
<dbReference type="PANTHER" id="PTHR31900:SF27">
    <property type="entry name" value="FBD DOMAIN-CONTAINING PROTEIN"/>
    <property type="match status" value="1"/>
</dbReference>
<keyword evidence="2" id="KW-1185">Reference proteome</keyword>
<dbReference type="AlphaFoldDB" id="A0A2P6RDK3"/>
<organism evidence="1 2">
    <name type="scientific">Rosa chinensis</name>
    <name type="common">China rose</name>
    <dbReference type="NCBI Taxonomy" id="74649"/>
    <lineage>
        <taxon>Eukaryota</taxon>
        <taxon>Viridiplantae</taxon>
        <taxon>Streptophyta</taxon>
        <taxon>Embryophyta</taxon>
        <taxon>Tracheophyta</taxon>
        <taxon>Spermatophyta</taxon>
        <taxon>Magnoliopsida</taxon>
        <taxon>eudicotyledons</taxon>
        <taxon>Gunneridae</taxon>
        <taxon>Pentapetalae</taxon>
        <taxon>rosids</taxon>
        <taxon>fabids</taxon>
        <taxon>Rosales</taxon>
        <taxon>Rosaceae</taxon>
        <taxon>Rosoideae</taxon>
        <taxon>Rosoideae incertae sedis</taxon>
        <taxon>Rosa</taxon>
    </lineage>
</organism>
<proteinExistence type="predicted"/>
<dbReference type="PANTHER" id="PTHR31900">
    <property type="entry name" value="F-BOX/RNI SUPERFAMILY PROTEIN-RELATED"/>
    <property type="match status" value="1"/>
</dbReference>
<dbReference type="EMBL" id="PDCK01000041">
    <property type="protein sequence ID" value="PRQ44529.1"/>
    <property type="molecule type" value="Genomic_DNA"/>
</dbReference>
<dbReference type="InterPro" id="IPR050232">
    <property type="entry name" value="FBL13/AtMIF1-like"/>
</dbReference>
<evidence type="ECO:0000313" key="2">
    <source>
        <dbReference type="Proteomes" id="UP000238479"/>
    </source>
</evidence>
<comment type="caution">
    <text evidence="1">The sequence shown here is derived from an EMBL/GenBank/DDBJ whole genome shotgun (WGS) entry which is preliminary data.</text>
</comment>
<sequence length="369" mass="41811">MNFSEEKLMEFISAEYPYESDVHDNKLCLGELSIDLRLCGLSLTCLSVTMPYQRDVIASFVGHIDVYNADVDKKGDAPIFSCPVVGDSLVVDIQKPINHPFHVYLDLSETMKKLTISYDLEDVEMPAVNGKTVYKAADFSICEDKIRIFDRTCLEEIIICDASVMDYDFDGFIYRLERAHVGVGRAYMHYLDGADVASARALKLITELKNVRNLTLNMNTVGTLSCCLLNEESNLPIFSNLLLLEMEFHECFGWKLLFSFLESSPALQEVIIRKVDDDLENFKYKGEEHDLFTTLTLPQKVPSSLLTSIQIIEMTLPVLHEKDDDVYQYLVENGAAVNNVLVLAASKVYQQVLEMFAMFKVRAVDVVEI</sequence>
<name>A0A2P6RDK3_ROSCH</name>
<accession>A0A2P6RDK3</accession>
<dbReference type="Gramene" id="PRQ44529">
    <property type="protein sequence ID" value="PRQ44529"/>
    <property type="gene ID" value="RchiOBHm_Chr3g0480271"/>
</dbReference>
<protein>
    <submittedName>
        <fullName evidence="1">Uncharacterized protein</fullName>
    </submittedName>
</protein>
<dbReference type="OrthoDB" id="1298252at2759"/>
<reference evidence="1 2" key="1">
    <citation type="journal article" date="2018" name="Nat. Genet.">
        <title>The Rosa genome provides new insights in the design of modern roses.</title>
        <authorList>
            <person name="Bendahmane M."/>
        </authorList>
    </citation>
    <scope>NUCLEOTIDE SEQUENCE [LARGE SCALE GENOMIC DNA]</scope>
    <source>
        <strain evidence="2">cv. Old Blush</strain>
    </source>
</reference>
<evidence type="ECO:0000313" key="1">
    <source>
        <dbReference type="EMBL" id="PRQ44529.1"/>
    </source>
</evidence>